<evidence type="ECO:0000313" key="1">
    <source>
        <dbReference type="EMBL" id="JAD27830.1"/>
    </source>
</evidence>
<dbReference type="AlphaFoldDB" id="A0A0A9Q259"/>
<organism evidence="1">
    <name type="scientific">Arundo donax</name>
    <name type="common">Giant reed</name>
    <name type="synonym">Donax arundinaceus</name>
    <dbReference type="NCBI Taxonomy" id="35708"/>
    <lineage>
        <taxon>Eukaryota</taxon>
        <taxon>Viridiplantae</taxon>
        <taxon>Streptophyta</taxon>
        <taxon>Embryophyta</taxon>
        <taxon>Tracheophyta</taxon>
        <taxon>Spermatophyta</taxon>
        <taxon>Magnoliopsida</taxon>
        <taxon>Liliopsida</taxon>
        <taxon>Poales</taxon>
        <taxon>Poaceae</taxon>
        <taxon>PACMAD clade</taxon>
        <taxon>Arundinoideae</taxon>
        <taxon>Arundineae</taxon>
        <taxon>Arundo</taxon>
    </lineage>
</organism>
<reference evidence="1" key="2">
    <citation type="journal article" date="2015" name="Data Brief">
        <title>Shoot transcriptome of the giant reed, Arundo donax.</title>
        <authorList>
            <person name="Barrero R.A."/>
            <person name="Guerrero F.D."/>
            <person name="Moolhuijzen P."/>
            <person name="Goolsby J.A."/>
            <person name="Tidwell J."/>
            <person name="Bellgard S.E."/>
            <person name="Bellgard M.I."/>
        </authorList>
    </citation>
    <scope>NUCLEOTIDE SEQUENCE</scope>
    <source>
        <tissue evidence="1">Shoot tissue taken approximately 20 cm above the soil surface</tissue>
    </source>
</reference>
<protein>
    <submittedName>
        <fullName evidence="1">Uncharacterized protein</fullName>
    </submittedName>
</protein>
<dbReference type="EMBL" id="GBRH01270065">
    <property type="protein sequence ID" value="JAD27830.1"/>
    <property type="molecule type" value="Transcribed_RNA"/>
</dbReference>
<accession>A0A0A9Q259</accession>
<reference evidence="1" key="1">
    <citation type="submission" date="2014-09" db="EMBL/GenBank/DDBJ databases">
        <authorList>
            <person name="Magalhaes I.L.F."/>
            <person name="Oliveira U."/>
            <person name="Santos F.R."/>
            <person name="Vidigal T.H.D.A."/>
            <person name="Brescovit A.D."/>
            <person name="Santos A.J."/>
        </authorList>
    </citation>
    <scope>NUCLEOTIDE SEQUENCE</scope>
    <source>
        <tissue evidence="1">Shoot tissue taken approximately 20 cm above the soil surface</tissue>
    </source>
</reference>
<sequence>MAPPESTQPLDRCTLATVDPLAPQIHACPECPTPPIKSSIAALLHLAPYQAVSQCPCSNLHCDIPHHL</sequence>
<proteinExistence type="predicted"/>
<name>A0A0A9Q259_ARUDO</name>